<dbReference type="InterPro" id="IPR046076">
    <property type="entry name" value="DUF6094"/>
</dbReference>
<dbReference type="AlphaFoldDB" id="A0A366JHQ2"/>
<protein>
    <recommendedName>
        <fullName evidence="1">DUF6094 domain-containing protein</fullName>
    </recommendedName>
</protein>
<organism evidence="2 3">
    <name type="scientific">Cytobacillus firmus</name>
    <name type="common">Bacillus firmus</name>
    <dbReference type="NCBI Taxonomy" id="1399"/>
    <lineage>
        <taxon>Bacteria</taxon>
        <taxon>Bacillati</taxon>
        <taxon>Bacillota</taxon>
        <taxon>Bacilli</taxon>
        <taxon>Bacillales</taxon>
        <taxon>Bacillaceae</taxon>
        <taxon>Cytobacillus</taxon>
    </lineage>
</organism>
<evidence type="ECO:0000259" key="1">
    <source>
        <dbReference type="Pfam" id="PF19587"/>
    </source>
</evidence>
<dbReference type="Pfam" id="PF19587">
    <property type="entry name" value="DUF6094"/>
    <property type="match status" value="1"/>
</dbReference>
<dbReference type="InterPro" id="IPR029063">
    <property type="entry name" value="SAM-dependent_MTases_sf"/>
</dbReference>
<dbReference type="Gene3D" id="3.40.50.150">
    <property type="entry name" value="Vaccinia Virus protein VP39"/>
    <property type="match status" value="1"/>
</dbReference>
<reference evidence="2 3" key="1">
    <citation type="submission" date="2018-06" db="EMBL/GenBank/DDBJ databases">
        <title>Freshwater and sediment microbial communities from various areas in North America, analyzing microbe dynamics in response to fracking.</title>
        <authorList>
            <person name="Lamendella R."/>
        </authorList>
    </citation>
    <scope>NUCLEOTIDE SEQUENCE [LARGE SCALE GENOMIC DNA]</scope>
    <source>
        <strain evidence="2 3">14_TX</strain>
    </source>
</reference>
<feature type="domain" description="DUF6094" evidence="1">
    <location>
        <begin position="5"/>
        <end position="190"/>
    </location>
</feature>
<dbReference type="RefSeq" id="WP_220182008.1">
    <property type="nucleotide sequence ID" value="NZ_QNSF01000025.1"/>
</dbReference>
<dbReference type="Proteomes" id="UP000252731">
    <property type="component" value="Unassembled WGS sequence"/>
</dbReference>
<evidence type="ECO:0000313" key="2">
    <source>
        <dbReference type="EMBL" id="RBP86553.1"/>
    </source>
</evidence>
<gene>
    <name evidence="2" type="ORF">DFO70_12520</name>
</gene>
<name>A0A366JHQ2_CYTFI</name>
<dbReference type="EMBL" id="QNSF01000025">
    <property type="protein sequence ID" value="RBP86553.1"/>
    <property type="molecule type" value="Genomic_DNA"/>
</dbReference>
<sequence>MSHVGNKIRAGFFATPERQGEYFTQLLDVEGSGVWLDPTCGEGDILKQLSAAFQKEDCRITTYGVELDKGRADKAKSVLDHTINAPIESIVIQNEAVSFLYLNPPYDFTMKGMDDESADRKEWTELYRNTKYLKEQGLIMYVIPSYRYSDKRIARFLATHFYNVGMMRFSDDDYDDFRQCIFIGNKKTGKHKEFNQKLFDFLIQMESDEFVMEKVTPVDRFVAANKKWSVPAGEEKLRTFYTKLANKSDFVEGIRNSKGFQAFKNRSKPRQLEIGGNPILPLNVGQLALLLASGAVNGEIGEGDNYHLVQGLELVKKIPSEEKKVHDNGSVTTITKIRTRREVSVKVITPQGKILKLV</sequence>
<dbReference type="PRINTS" id="PR00507">
    <property type="entry name" value="N12N6MTFRASE"/>
</dbReference>
<dbReference type="SUPFAM" id="SSF53335">
    <property type="entry name" value="S-adenosyl-L-methionine-dependent methyltransferases"/>
    <property type="match status" value="1"/>
</dbReference>
<evidence type="ECO:0000313" key="3">
    <source>
        <dbReference type="Proteomes" id="UP000252731"/>
    </source>
</evidence>
<accession>A0A366JHQ2</accession>
<proteinExistence type="predicted"/>
<keyword evidence="3" id="KW-1185">Reference proteome</keyword>
<comment type="caution">
    <text evidence="2">The sequence shown here is derived from an EMBL/GenBank/DDBJ whole genome shotgun (WGS) entry which is preliminary data.</text>
</comment>